<comment type="caution">
    <text evidence="2">The sequence shown here is derived from an EMBL/GenBank/DDBJ whole genome shotgun (WGS) entry which is preliminary data.</text>
</comment>
<dbReference type="PANTHER" id="PTHR35004">
    <property type="entry name" value="TRANSPOSASE RV3428C-RELATED"/>
    <property type="match status" value="1"/>
</dbReference>
<evidence type="ECO:0000313" key="2">
    <source>
        <dbReference type="EMBL" id="RLE11094.1"/>
    </source>
</evidence>
<proteinExistence type="predicted"/>
<dbReference type="InterPro" id="IPR001584">
    <property type="entry name" value="Integrase_cat-core"/>
</dbReference>
<name>A0A662D5K6_UNCAE</name>
<dbReference type="AlphaFoldDB" id="A0A662D5K6"/>
<dbReference type="EMBL" id="QMQA01000286">
    <property type="protein sequence ID" value="RLE11094.1"/>
    <property type="molecule type" value="Genomic_DNA"/>
</dbReference>
<reference evidence="2 3" key="1">
    <citation type="submission" date="2018-06" db="EMBL/GenBank/DDBJ databases">
        <title>Extensive metabolic versatility and redundancy in microbially diverse, dynamic hydrothermal sediments.</title>
        <authorList>
            <person name="Dombrowski N."/>
            <person name="Teske A."/>
            <person name="Baker B.J."/>
        </authorList>
    </citation>
    <scope>NUCLEOTIDE SEQUENCE [LARGE SCALE GENOMIC DNA]</scope>
    <source>
        <strain evidence="2">B3_G15</strain>
    </source>
</reference>
<dbReference type="GO" id="GO:0015074">
    <property type="term" value="P:DNA integration"/>
    <property type="evidence" value="ECO:0007669"/>
    <property type="project" value="InterPro"/>
</dbReference>
<dbReference type="Proteomes" id="UP000280417">
    <property type="component" value="Unassembled WGS sequence"/>
</dbReference>
<protein>
    <submittedName>
        <fullName evidence="2">IS21 family transposase</fullName>
    </submittedName>
</protein>
<evidence type="ECO:0000259" key="1">
    <source>
        <dbReference type="PROSITE" id="PS50994"/>
    </source>
</evidence>
<sequence>YPEGYSYSQFCYHFQVWRSLFPLTMHIEHKAGEKMFVDYTGKKLRIYDSIRGKTKEVEVFVAILPASQLTYVEATETQKRQDWIKANENALWYFGGVPKAVVPDSLKSGVTKANKYEPEINPVYTDFARYLRYGNCSSPSPQSKG</sequence>
<dbReference type="PROSITE" id="PS50994">
    <property type="entry name" value="INTEGRASE"/>
    <property type="match status" value="1"/>
</dbReference>
<feature type="domain" description="Integrase catalytic" evidence="1">
    <location>
        <begin position="18"/>
        <end position="145"/>
    </location>
</feature>
<organism evidence="2 3">
    <name type="scientific">Aerophobetes bacterium</name>
    <dbReference type="NCBI Taxonomy" id="2030807"/>
    <lineage>
        <taxon>Bacteria</taxon>
        <taxon>Candidatus Aerophobota</taxon>
    </lineage>
</organism>
<gene>
    <name evidence="2" type="ORF">DRJ04_08660</name>
</gene>
<feature type="non-terminal residue" evidence="2">
    <location>
        <position position="1"/>
    </location>
</feature>
<accession>A0A662D5K6</accession>
<evidence type="ECO:0000313" key="3">
    <source>
        <dbReference type="Proteomes" id="UP000280417"/>
    </source>
</evidence>
<dbReference type="PANTHER" id="PTHR35004:SF8">
    <property type="entry name" value="TRANSPOSASE RV3428C-RELATED"/>
    <property type="match status" value="1"/>
</dbReference>